<reference evidence="2" key="1">
    <citation type="submission" date="2021-12" db="EMBL/GenBank/DDBJ databases">
        <title>Enterovibrio ZSDZ35 sp. nov. and Enterovibrio ZSDZ42 sp. nov., isolated from coastal seawater in Qingdao.</title>
        <authorList>
            <person name="Zhang P."/>
        </authorList>
    </citation>
    <scope>NUCLEOTIDE SEQUENCE</scope>
    <source>
        <strain evidence="2">ZSDZ42</strain>
    </source>
</reference>
<dbReference type="SUPFAM" id="SSF55729">
    <property type="entry name" value="Acyl-CoA N-acyltransferases (Nat)"/>
    <property type="match status" value="1"/>
</dbReference>
<dbReference type="PANTHER" id="PTHR43792">
    <property type="entry name" value="GNAT FAMILY, PUTATIVE (AFU_ORTHOLOGUE AFUA_3G00765)-RELATED-RELATED"/>
    <property type="match status" value="1"/>
</dbReference>
<dbReference type="EMBL" id="JAJUBC010000008">
    <property type="protein sequence ID" value="MDD1793176.1"/>
    <property type="molecule type" value="Genomic_DNA"/>
</dbReference>
<dbReference type="PANTHER" id="PTHR43792:SF1">
    <property type="entry name" value="N-ACETYLTRANSFERASE DOMAIN-CONTAINING PROTEIN"/>
    <property type="match status" value="1"/>
</dbReference>
<dbReference type="Proteomes" id="UP001149400">
    <property type="component" value="Unassembled WGS sequence"/>
</dbReference>
<sequence>MQDTRLETPRLNLRRLNENDTTFIHRLYNTDGFLRFVGDKNIRSDIDAAVYLRATLIPMYAQAYMGLFAVEEKKSKLPVGICGLIKRDTLDDIDLGFGFFPEYEGKGYASESAKAVIALAQNALGVTQIVAITHPDNVRSLALLYRLEFTLQSGVETEPDFLLLKRQLVTQKRSVG</sequence>
<dbReference type="PROSITE" id="PS51186">
    <property type="entry name" value="GNAT"/>
    <property type="match status" value="1"/>
</dbReference>
<dbReference type="Gene3D" id="3.40.630.30">
    <property type="match status" value="1"/>
</dbReference>
<feature type="domain" description="N-acetyltransferase" evidence="1">
    <location>
        <begin position="11"/>
        <end position="169"/>
    </location>
</feature>
<dbReference type="InterPro" id="IPR000182">
    <property type="entry name" value="GNAT_dom"/>
</dbReference>
<name>A0ABT5QYS9_9GAMM</name>
<organism evidence="2 3">
    <name type="scientific">Enterovibrio gelatinilyticus</name>
    <dbReference type="NCBI Taxonomy" id="2899819"/>
    <lineage>
        <taxon>Bacteria</taxon>
        <taxon>Pseudomonadati</taxon>
        <taxon>Pseudomonadota</taxon>
        <taxon>Gammaproteobacteria</taxon>
        <taxon>Vibrionales</taxon>
        <taxon>Vibrionaceae</taxon>
        <taxon>Enterovibrio</taxon>
    </lineage>
</organism>
<dbReference type="InterPro" id="IPR016181">
    <property type="entry name" value="Acyl_CoA_acyltransferase"/>
</dbReference>
<dbReference type="Pfam" id="PF13302">
    <property type="entry name" value="Acetyltransf_3"/>
    <property type="match status" value="1"/>
</dbReference>
<evidence type="ECO:0000313" key="3">
    <source>
        <dbReference type="Proteomes" id="UP001149400"/>
    </source>
</evidence>
<evidence type="ECO:0000259" key="1">
    <source>
        <dbReference type="PROSITE" id="PS51186"/>
    </source>
</evidence>
<comment type="caution">
    <text evidence="2">The sequence shown here is derived from an EMBL/GenBank/DDBJ whole genome shotgun (WGS) entry which is preliminary data.</text>
</comment>
<gene>
    <name evidence="2" type="ORF">LRP50_08570</name>
</gene>
<protein>
    <submittedName>
        <fullName evidence="2">GNAT family N-acetyltransferase</fullName>
    </submittedName>
</protein>
<proteinExistence type="predicted"/>
<dbReference type="RefSeq" id="WP_274164045.1">
    <property type="nucleotide sequence ID" value="NZ_JAJUBC010000008.1"/>
</dbReference>
<dbReference type="InterPro" id="IPR051531">
    <property type="entry name" value="N-acetyltransferase"/>
</dbReference>
<keyword evidence="3" id="KW-1185">Reference proteome</keyword>
<accession>A0ABT5QYS9</accession>
<evidence type="ECO:0000313" key="2">
    <source>
        <dbReference type="EMBL" id="MDD1793176.1"/>
    </source>
</evidence>